<reference evidence="2 3" key="1">
    <citation type="submission" date="2014-06" db="EMBL/GenBank/DDBJ databases">
        <title>Draft genome sequence of Paenibacillus sp. MSt1.</title>
        <authorList>
            <person name="Aw Y.K."/>
            <person name="Ong K.S."/>
            <person name="Gan H.M."/>
            <person name="Lee S.M."/>
        </authorList>
    </citation>
    <scope>NUCLEOTIDE SEQUENCE [LARGE SCALE GENOMIC DNA]</scope>
    <source>
        <strain evidence="2 3">MSt1</strain>
    </source>
</reference>
<gene>
    <name evidence="2" type="ORF">ET33_22160</name>
</gene>
<evidence type="ECO:0000313" key="3">
    <source>
        <dbReference type="Proteomes" id="UP000028123"/>
    </source>
</evidence>
<evidence type="ECO:0000256" key="1">
    <source>
        <dbReference type="SAM" id="Coils"/>
    </source>
</evidence>
<feature type="coiled-coil region" evidence="1">
    <location>
        <begin position="146"/>
        <end position="173"/>
    </location>
</feature>
<evidence type="ECO:0008006" key="4">
    <source>
        <dbReference type="Google" id="ProtNLM"/>
    </source>
</evidence>
<keyword evidence="3" id="KW-1185">Reference proteome</keyword>
<proteinExistence type="predicted"/>
<dbReference type="AlphaFoldDB" id="A0A081NVY9"/>
<name>A0A081NVY9_9BACL</name>
<accession>A0A081NVY9</accession>
<protein>
    <recommendedName>
        <fullName evidence="4">Non-ribosomal peptide synthetase module</fullName>
    </recommendedName>
</protein>
<dbReference type="RefSeq" id="WP_036690645.1">
    <property type="nucleotide sequence ID" value="NZ_FYEP01000013.1"/>
</dbReference>
<dbReference type="eggNOG" id="ENOG5032TN9">
    <property type="taxonomic scope" value="Bacteria"/>
</dbReference>
<dbReference type="EMBL" id="JNVM01000033">
    <property type="protein sequence ID" value="KEQ22612.1"/>
    <property type="molecule type" value="Genomic_DNA"/>
</dbReference>
<comment type="caution">
    <text evidence="2">The sequence shown here is derived from an EMBL/GenBank/DDBJ whole genome shotgun (WGS) entry which is preliminary data.</text>
</comment>
<organism evidence="2 3">
    <name type="scientific">Paenibacillus tyrfis</name>
    <dbReference type="NCBI Taxonomy" id="1501230"/>
    <lineage>
        <taxon>Bacteria</taxon>
        <taxon>Bacillati</taxon>
        <taxon>Bacillota</taxon>
        <taxon>Bacilli</taxon>
        <taxon>Bacillales</taxon>
        <taxon>Paenibacillaceae</taxon>
        <taxon>Paenibacillus</taxon>
    </lineage>
</organism>
<dbReference type="Proteomes" id="UP000028123">
    <property type="component" value="Unassembled WGS sequence"/>
</dbReference>
<sequence length="195" mass="22601">MAIRLATEYVKTCLQLTEAEMAKFIRMFVDHGASLQVKVLENGNQEVVLPDDAGEEIVLSFEREMNLYVCRGTCRIRNKNLVNLMRKAVAEFKGDAIVHRIYAAYTMVYTYKQGAVIRITEQKGAAEKVIYEYRDTVGQLEQLFHKNEVEQEIQMLKAQVNHLLDMRNEMQEAAIREHIDGRLHKLTHRLFVLEA</sequence>
<evidence type="ECO:0000313" key="2">
    <source>
        <dbReference type="EMBL" id="KEQ22612.1"/>
    </source>
</evidence>
<keyword evidence="1" id="KW-0175">Coiled coil</keyword>